<reference evidence="3 4" key="1">
    <citation type="submission" date="2024-09" db="EMBL/GenBank/DDBJ databases">
        <title>Draft genome sequence of Candidatus Magnetaquicoccaceae bacterium FCR-1.</title>
        <authorList>
            <person name="Shimoshige H."/>
            <person name="Shimamura S."/>
            <person name="Taoka A."/>
            <person name="Kobayashi H."/>
            <person name="Maekawa T."/>
        </authorList>
    </citation>
    <scope>NUCLEOTIDE SEQUENCE [LARGE SCALE GENOMIC DNA]</scope>
    <source>
        <strain evidence="3 4">FCR-1</strain>
    </source>
</reference>
<comment type="caution">
    <text evidence="3">The sequence shown here is derived from an EMBL/GenBank/DDBJ whole genome shotgun (WGS) entry which is preliminary data.</text>
</comment>
<dbReference type="Gene3D" id="2.60.120.10">
    <property type="entry name" value="Jelly Rolls"/>
    <property type="match status" value="1"/>
</dbReference>
<dbReference type="PANTHER" id="PTHR46797">
    <property type="entry name" value="HTH-TYPE TRANSCRIPTIONAL REGULATOR"/>
    <property type="match status" value="1"/>
</dbReference>
<dbReference type="SUPFAM" id="SSF51182">
    <property type="entry name" value="RmlC-like cupins"/>
    <property type="match status" value="1"/>
</dbReference>
<dbReference type="Gene3D" id="1.10.260.40">
    <property type="entry name" value="lambda repressor-like DNA-binding domains"/>
    <property type="match status" value="1"/>
</dbReference>
<evidence type="ECO:0000259" key="2">
    <source>
        <dbReference type="PROSITE" id="PS50943"/>
    </source>
</evidence>
<dbReference type="Pfam" id="PF01381">
    <property type="entry name" value="HTH_3"/>
    <property type="match status" value="1"/>
</dbReference>
<dbReference type="InterPro" id="IPR014710">
    <property type="entry name" value="RmlC-like_jellyroll"/>
</dbReference>
<dbReference type="SMART" id="SM00530">
    <property type="entry name" value="HTH_XRE"/>
    <property type="match status" value="1"/>
</dbReference>
<dbReference type="EMBL" id="BAAFGK010000004">
    <property type="protein sequence ID" value="GAB0058035.1"/>
    <property type="molecule type" value="Genomic_DNA"/>
</dbReference>
<dbReference type="InterPro" id="IPR010982">
    <property type="entry name" value="Lambda_DNA-bd_dom_sf"/>
</dbReference>
<evidence type="ECO:0000313" key="4">
    <source>
        <dbReference type="Proteomes" id="UP001628193"/>
    </source>
</evidence>
<dbReference type="InterPro" id="IPR001387">
    <property type="entry name" value="Cro/C1-type_HTH"/>
</dbReference>
<gene>
    <name evidence="3" type="primary">sutR</name>
    <name evidence="3" type="ORF">SIID45300_02374</name>
</gene>
<dbReference type="Pfam" id="PF07883">
    <property type="entry name" value="Cupin_2"/>
    <property type="match status" value="1"/>
</dbReference>
<dbReference type="CDD" id="cd02209">
    <property type="entry name" value="cupin_XRE_C"/>
    <property type="match status" value="1"/>
</dbReference>
<dbReference type="PROSITE" id="PS50943">
    <property type="entry name" value="HTH_CROC1"/>
    <property type="match status" value="1"/>
</dbReference>
<dbReference type="PANTHER" id="PTHR46797:SF24">
    <property type="entry name" value="DNA-BINDING PHAGE PROTEIN"/>
    <property type="match status" value="1"/>
</dbReference>
<keyword evidence="1" id="KW-0238">DNA-binding</keyword>
<proteinExistence type="predicted"/>
<dbReference type="InterPro" id="IPR011051">
    <property type="entry name" value="RmlC_Cupin_sf"/>
</dbReference>
<keyword evidence="4" id="KW-1185">Reference proteome</keyword>
<dbReference type="SUPFAM" id="SSF47413">
    <property type="entry name" value="lambda repressor-like DNA-binding domains"/>
    <property type="match status" value="1"/>
</dbReference>
<dbReference type="Proteomes" id="UP001628193">
    <property type="component" value="Unassembled WGS sequence"/>
</dbReference>
<dbReference type="InterPro" id="IPR013096">
    <property type="entry name" value="Cupin_2"/>
</dbReference>
<evidence type="ECO:0000256" key="1">
    <source>
        <dbReference type="ARBA" id="ARBA00023125"/>
    </source>
</evidence>
<sequence length="202" mass="22237">MLSILLSDCQAGANANMITNLVGTRIRSIRRQRKLTQQQLADLAGIPRATLATVEKDDANPSLAVVFKIACALEMTLDQLVDASRRFIRVLPVDQMRRVESGEGRYQAMMVTPSNMLHLTQWSFTLQPGGGYAGKPHLPGSEEYLHVLEGEVELEVGGERARVGAGETACFHGNAQHHYRNLSTRQSARGIMTILAIDPEKK</sequence>
<dbReference type="InterPro" id="IPR050807">
    <property type="entry name" value="TransReg_Diox_bact_type"/>
</dbReference>
<accession>A0ABQ0CAW8</accession>
<protein>
    <submittedName>
        <fullName evidence="3">HTH-type transcriptional regulator SutR</fullName>
    </submittedName>
</protein>
<feature type="domain" description="HTH cro/C1-type" evidence="2">
    <location>
        <begin position="26"/>
        <end position="80"/>
    </location>
</feature>
<dbReference type="CDD" id="cd00093">
    <property type="entry name" value="HTH_XRE"/>
    <property type="match status" value="1"/>
</dbReference>
<organism evidence="3 4">
    <name type="scientific">Candidatus Magnetaquiglobus chichijimensis</name>
    <dbReference type="NCBI Taxonomy" id="3141448"/>
    <lineage>
        <taxon>Bacteria</taxon>
        <taxon>Pseudomonadati</taxon>
        <taxon>Pseudomonadota</taxon>
        <taxon>Magnetococcia</taxon>
        <taxon>Magnetococcales</taxon>
        <taxon>Candidatus Magnetaquicoccaceae</taxon>
        <taxon>Candidatus Magnetaquiglobus</taxon>
    </lineage>
</organism>
<name>A0ABQ0CAW8_9PROT</name>
<evidence type="ECO:0000313" key="3">
    <source>
        <dbReference type="EMBL" id="GAB0058035.1"/>
    </source>
</evidence>